<name>A0ACB9DXE6_CICIN</name>
<dbReference type="Proteomes" id="UP001055811">
    <property type="component" value="Linkage Group LG04"/>
</dbReference>
<comment type="caution">
    <text evidence="1">The sequence shown here is derived from an EMBL/GenBank/DDBJ whole genome shotgun (WGS) entry which is preliminary data.</text>
</comment>
<evidence type="ECO:0000313" key="1">
    <source>
        <dbReference type="EMBL" id="KAI3751252.1"/>
    </source>
</evidence>
<reference evidence="2" key="1">
    <citation type="journal article" date="2022" name="Mol. Ecol. Resour.">
        <title>The genomes of chicory, endive, great burdock and yacon provide insights into Asteraceae palaeo-polyploidization history and plant inulin production.</title>
        <authorList>
            <person name="Fan W."/>
            <person name="Wang S."/>
            <person name="Wang H."/>
            <person name="Wang A."/>
            <person name="Jiang F."/>
            <person name="Liu H."/>
            <person name="Zhao H."/>
            <person name="Xu D."/>
            <person name="Zhang Y."/>
        </authorList>
    </citation>
    <scope>NUCLEOTIDE SEQUENCE [LARGE SCALE GENOMIC DNA]</scope>
    <source>
        <strain evidence="2">cv. Punajuju</strain>
    </source>
</reference>
<reference evidence="1 2" key="2">
    <citation type="journal article" date="2022" name="Mol. Ecol. Resour.">
        <title>The genomes of chicory, endive, great burdock and yacon provide insights into Asteraceae paleo-polyploidization history and plant inulin production.</title>
        <authorList>
            <person name="Fan W."/>
            <person name="Wang S."/>
            <person name="Wang H."/>
            <person name="Wang A."/>
            <person name="Jiang F."/>
            <person name="Liu H."/>
            <person name="Zhao H."/>
            <person name="Xu D."/>
            <person name="Zhang Y."/>
        </authorList>
    </citation>
    <scope>NUCLEOTIDE SEQUENCE [LARGE SCALE GENOMIC DNA]</scope>
    <source>
        <strain evidence="2">cv. Punajuju</strain>
        <tissue evidence="1">Leaves</tissue>
    </source>
</reference>
<proteinExistence type="predicted"/>
<organism evidence="1 2">
    <name type="scientific">Cichorium intybus</name>
    <name type="common">Chicory</name>
    <dbReference type="NCBI Taxonomy" id="13427"/>
    <lineage>
        <taxon>Eukaryota</taxon>
        <taxon>Viridiplantae</taxon>
        <taxon>Streptophyta</taxon>
        <taxon>Embryophyta</taxon>
        <taxon>Tracheophyta</taxon>
        <taxon>Spermatophyta</taxon>
        <taxon>Magnoliopsida</taxon>
        <taxon>eudicotyledons</taxon>
        <taxon>Gunneridae</taxon>
        <taxon>Pentapetalae</taxon>
        <taxon>asterids</taxon>
        <taxon>campanulids</taxon>
        <taxon>Asterales</taxon>
        <taxon>Asteraceae</taxon>
        <taxon>Cichorioideae</taxon>
        <taxon>Cichorieae</taxon>
        <taxon>Cichoriinae</taxon>
        <taxon>Cichorium</taxon>
    </lineage>
</organism>
<keyword evidence="2" id="KW-1185">Reference proteome</keyword>
<accession>A0ACB9DXE6</accession>
<sequence length="151" mass="17196">MLENRQQEQLRFHFAALRKPQKIVQVNHEVTSLKENKVPAFAIYVSLSQHRHVSTFSGYEYYKTWRSLSYPSPRSRASRHNSSCSMNLAKKSVNIPKESNVDPFATVIGKITQGSPEMTFPLVSPEEVAAEQKALEDKHVVDLAVPKLQEE</sequence>
<protein>
    <submittedName>
        <fullName evidence="1">Uncharacterized protein</fullName>
    </submittedName>
</protein>
<gene>
    <name evidence="1" type="ORF">L2E82_22300</name>
</gene>
<dbReference type="EMBL" id="CM042012">
    <property type="protein sequence ID" value="KAI3751252.1"/>
    <property type="molecule type" value="Genomic_DNA"/>
</dbReference>
<evidence type="ECO:0000313" key="2">
    <source>
        <dbReference type="Proteomes" id="UP001055811"/>
    </source>
</evidence>